<feature type="transmembrane region" description="Helical" evidence="6">
    <location>
        <begin position="319"/>
        <end position="341"/>
    </location>
</feature>
<dbReference type="eggNOG" id="KOG0254">
    <property type="taxonomic scope" value="Eukaryota"/>
</dbReference>
<keyword evidence="3 6" id="KW-1133">Transmembrane helix</keyword>
<evidence type="ECO:0000256" key="3">
    <source>
        <dbReference type="ARBA" id="ARBA00022989"/>
    </source>
</evidence>
<evidence type="ECO:0000313" key="8">
    <source>
        <dbReference type="EMBL" id="KDN70735.1"/>
    </source>
</evidence>
<feature type="transmembrane region" description="Helical" evidence="6">
    <location>
        <begin position="225"/>
        <end position="247"/>
    </location>
</feature>
<protein>
    <submittedName>
        <fullName evidence="8">Putative major facilitator superfamily transporter</fullName>
    </submittedName>
</protein>
<feature type="compositionally biased region" description="Low complexity" evidence="5">
    <location>
        <begin position="646"/>
        <end position="657"/>
    </location>
</feature>
<keyword evidence="4 6" id="KW-0472">Membrane</keyword>
<dbReference type="Proteomes" id="UP000027238">
    <property type="component" value="Unassembled WGS sequence"/>
</dbReference>
<feature type="domain" description="Major facilitator superfamily (MFS) profile" evidence="7">
    <location>
        <begin position="164"/>
        <end position="612"/>
    </location>
</feature>
<dbReference type="PANTHER" id="PTHR42718:SF11">
    <property type="entry name" value="MAJOR FACILITATOR SUPERFAMILY (MFS) PROFILE DOMAIN-CONTAINING PROTEIN"/>
    <property type="match status" value="1"/>
</dbReference>
<keyword evidence="2 6" id="KW-0812">Transmembrane</keyword>
<feature type="transmembrane region" description="Helical" evidence="6">
    <location>
        <begin position="488"/>
        <end position="507"/>
    </location>
</feature>
<name>A0A066XXS5_COLSU</name>
<dbReference type="Pfam" id="PF07690">
    <property type="entry name" value="MFS_1"/>
    <property type="match status" value="1"/>
</dbReference>
<feature type="transmembrane region" description="Helical" evidence="6">
    <location>
        <begin position="550"/>
        <end position="569"/>
    </location>
</feature>
<evidence type="ECO:0000256" key="2">
    <source>
        <dbReference type="ARBA" id="ARBA00022692"/>
    </source>
</evidence>
<feature type="transmembrane region" description="Helical" evidence="6">
    <location>
        <begin position="589"/>
        <end position="607"/>
    </location>
</feature>
<reference evidence="9" key="1">
    <citation type="journal article" date="2014" name="Genome Announc.">
        <title>Draft genome sequence of Colletotrichum sublineola, a destructive pathogen of cultivated sorghum.</title>
        <authorList>
            <person name="Baroncelli R."/>
            <person name="Sanz-Martin J.M."/>
            <person name="Rech G.E."/>
            <person name="Sukno S.A."/>
            <person name="Thon M.R."/>
        </authorList>
    </citation>
    <scope>NUCLEOTIDE SEQUENCE [LARGE SCALE GENOMIC DNA]</scope>
    <source>
        <strain evidence="9">TX430BB</strain>
    </source>
</reference>
<dbReference type="Gene3D" id="1.20.1250.20">
    <property type="entry name" value="MFS general substrate transporter like domains"/>
    <property type="match status" value="1"/>
</dbReference>
<accession>A0A066XXS5</accession>
<evidence type="ECO:0000256" key="4">
    <source>
        <dbReference type="ARBA" id="ARBA00023136"/>
    </source>
</evidence>
<dbReference type="Gene3D" id="1.20.1720.10">
    <property type="entry name" value="Multidrug resistance protein D"/>
    <property type="match status" value="1"/>
</dbReference>
<feature type="compositionally biased region" description="Polar residues" evidence="5">
    <location>
        <begin position="628"/>
        <end position="644"/>
    </location>
</feature>
<sequence>MCTLETITRFQKPAGARSIFRVDGAAFFVQQASLDLTGSPQARRVRPGGCASHLRLPSDIGFCHRKAAGQRQFASSPRKEAKPHPLPPRNACEALRSCLAEGEGRRCPIPARVSTFACTKLAPMGRHDTERDAGSDGRAAEFDVEFLGRQRPAVFKSQWAELGFCFSLLGSMLMAEYFVSGFHIILPPLASELDIPAASQTWPASVFSLVTGAFLLPLGRLGDMYGGYLTFNIGLAWFLIWCLVAGFSTNYLMLIFCRALQGLGAAAYLPTGIMLLGKIYRPGPRKNLVFALYGAFAPIGFFMGILIGGVSGQFLSWRWYFWLGSIVLGAVTAVSFLTIPFDYRDKRREVRMDWWGVATIVPGLLLVVYAITDSSHAPSGWASPQILVTLLLGVAFLAAAWYVETRVAASPLLPGDLFAPKSMKTLVAALFFGYGTFGLFLFYSSFYIETVLHVSTLLTAVWYVPLIVGGIIIGTVGGFTLHLLPGRVLLAISGVGNVLSVLLFAIAPENPNYWAYVFPAMICGTIGIDITYTVSNVFITTNLPAHRQGLAGALINSLLFLGISFFLGIGDVVVGETRHLGTRESYQAAFWLATGVAGMGLLLYAFVRIGSAKSDLTVEEREQLNAEARQQGQALPDSENNSTHEAGAQDTSATATDTDVEKFNLSFVTRWVPGG</sequence>
<proteinExistence type="predicted"/>
<evidence type="ECO:0000256" key="6">
    <source>
        <dbReference type="SAM" id="Phobius"/>
    </source>
</evidence>
<feature type="transmembrane region" description="Helical" evidence="6">
    <location>
        <begin position="159"/>
        <end position="180"/>
    </location>
</feature>
<feature type="transmembrane region" description="Helical" evidence="6">
    <location>
        <begin position="253"/>
        <end position="276"/>
    </location>
</feature>
<dbReference type="OrthoDB" id="5086884at2759"/>
<dbReference type="OMA" id="WATPYIP"/>
<dbReference type="HOGENOM" id="CLU_000960_27_2_1"/>
<evidence type="ECO:0000256" key="1">
    <source>
        <dbReference type="ARBA" id="ARBA00004141"/>
    </source>
</evidence>
<feature type="transmembrane region" description="Helical" evidence="6">
    <location>
        <begin position="384"/>
        <end position="404"/>
    </location>
</feature>
<organism evidence="8 9">
    <name type="scientific">Colletotrichum sublineola</name>
    <name type="common">Sorghum anthracnose fungus</name>
    <dbReference type="NCBI Taxonomy" id="1173701"/>
    <lineage>
        <taxon>Eukaryota</taxon>
        <taxon>Fungi</taxon>
        <taxon>Dikarya</taxon>
        <taxon>Ascomycota</taxon>
        <taxon>Pezizomycotina</taxon>
        <taxon>Sordariomycetes</taxon>
        <taxon>Hypocreomycetidae</taxon>
        <taxon>Glomerellales</taxon>
        <taxon>Glomerellaceae</taxon>
        <taxon>Colletotrichum</taxon>
        <taxon>Colletotrichum graminicola species complex</taxon>
    </lineage>
</organism>
<dbReference type="PROSITE" id="PS50850">
    <property type="entry name" value="MFS"/>
    <property type="match status" value="1"/>
</dbReference>
<evidence type="ECO:0000313" key="9">
    <source>
        <dbReference type="Proteomes" id="UP000027238"/>
    </source>
</evidence>
<dbReference type="InterPro" id="IPR020846">
    <property type="entry name" value="MFS_dom"/>
</dbReference>
<dbReference type="EMBL" id="JMSE01000302">
    <property type="protein sequence ID" value="KDN70735.1"/>
    <property type="molecule type" value="Genomic_DNA"/>
</dbReference>
<feature type="transmembrane region" description="Helical" evidence="6">
    <location>
        <begin position="460"/>
        <end position="481"/>
    </location>
</feature>
<dbReference type="InterPro" id="IPR036259">
    <property type="entry name" value="MFS_trans_sf"/>
</dbReference>
<dbReference type="STRING" id="1173701.A0A066XXS5"/>
<evidence type="ECO:0000259" key="7">
    <source>
        <dbReference type="PROSITE" id="PS50850"/>
    </source>
</evidence>
<feature type="transmembrane region" description="Helical" evidence="6">
    <location>
        <begin position="353"/>
        <end position="372"/>
    </location>
</feature>
<dbReference type="GO" id="GO:0016020">
    <property type="term" value="C:membrane"/>
    <property type="evidence" value="ECO:0007669"/>
    <property type="project" value="UniProtKB-SubCell"/>
</dbReference>
<comment type="subcellular location">
    <subcellularLocation>
        <location evidence="1">Membrane</location>
        <topology evidence="1">Multi-pass membrane protein</topology>
    </subcellularLocation>
</comment>
<feature type="transmembrane region" description="Helical" evidence="6">
    <location>
        <begin position="425"/>
        <end position="448"/>
    </location>
</feature>
<feature type="region of interest" description="Disordered" evidence="5">
    <location>
        <begin position="625"/>
        <end position="657"/>
    </location>
</feature>
<dbReference type="GO" id="GO:0022857">
    <property type="term" value="F:transmembrane transporter activity"/>
    <property type="evidence" value="ECO:0007669"/>
    <property type="project" value="InterPro"/>
</dbReference>
<dbReference type="PANTHER" id="PTHR42718">
    <property type="entry name" value="MAJOR FACILITATOR SUPERFAMILY MULTIDRUG TRANSPORTER MFSC"/>
    <property type="match status" value="1"/>
</dbReference>
<feature type="transmembrane region" description="Helical" evidence="6">
    <location>
        <begin position="288"/>
        <end position="307"/>
    </location>
</feature>
<feature type="transmembrane region" description="Helical" evidence="6">
    <location>
        <begin position="200"/>
        <end position="218"/>
    </location>
</feature>
<feature type="transmembrane region" description="Helical" evidence="6">
    <location>
        <begin position="513"/>
        <end position="538"/>
    </location>
</feature>
<keyword evidence="9" id="KW-1185">Reference proteome</keyword>
<dbReference type="SUPFAM" id="SSF103473">
    <property type="entry name" value="MFS general substrate transporter"/>
    <property type="match status" value="1"/>
</dbReference>
<evidence type="ECO:0000256" key="5">
    <source>
        <dbReference type="SAM" id="MobiDB-lite"/>
    </source>
</evidence>
<dbReference type="InterPro" id="IPR011701">
    <property type="entry name" value="MFS"/>
</dbReference>
<dbReference type="AlphaFoldDB" id="A0A066XXS5"/>
<gene>
    <name evidence="8" type="ORF">CSUB01_09285</name>
</gene>
<comment type="caution">
    <text evidence="8">The sequence shown here is derived from an EMBL/GenBank/DDBJ whole genome shotgun (WGS) entry which is preliminary data.</text>
</comment>